<dbReference type="GO" id="GO:0046872">
    <property type="term" value="F:metal ion binding"/>
    <property type="evidence" value="ECO:0007669"/>
    <property type="project" value="UniProtKB-KW"/>
</dbReference>
<evidence type="ECO:0000256" key="1">
    <source>
        <dbReference type="ARBA" id="ARBA00001947"/>
    </source>
</evidence>
<proteinExistence type="predicted"/>
<keyword evidence="6" id="KW-0479">Metal-binding</keyword>
<organism evidence="12 13">
    <name type="scientific">Candidatus Nomurabacteria bacterium GW2011_GWD2_39_12</name>
    <dbReference type="NCBI Taxonomy" id="1618759"/>
    <lineage>
        <taxon>Bacteria</taxon>
        <taxon>Candidatus Nomuraibacteriota</taxon>
    </lineage>
</organism>
<reference evidence="12 13" key="1">
    <citation type="journal article" date="2015" name="Nature">
        <title>rRNA introns, odd ribosomes, and small enigmatic genomes across a large radiation of phyla.</title>
        <authorList>
            <person name="Brown C.T."/>
            <person name="Hug L.A."/>
            <person name="Thomas B.C."/>
            <person name="Sharon I."/>
            <person name="Castelle C.J."/>
            <person name="Singh A."/>
            <person name="Wilkins M.J."/>
            <person name="Williams K.H."/>
            <person name="Banfield J.F."/>
        </authorList>
    </citation>
    <scope>NUCLEOTIDE SEQUENCE [LARGE SCALE GENOMIC DNA]</scope>
</reference>
<dbReference type="AlphaFoldDB" id="A0A837HRN4"/>
<dbReference type="InterPro" id="IPR007325">
    <property type="entry name" value="KFase/CYL"/>
</dbReference>
<dbReference type="GO" id="GO:0004061">
    <property type="term" value="F:arylformamidase activity"/>
    <property type="evidence" value="ECO:0007669"/>
    <property type="project" value="UniProtKB-EC"/>
</dbReference>
<evidence type="ECO:0000256" key="6">
    <source>
        <dbReference type="ARBA" id="ARBA00022723"/>
    </source>
</evidence>
<evidence type="ECO:0000256" key="8">
    <source>
        <dbReference type="ARBA" id="ARBA00022833"/>
    </source>
</evidence>
<dbReference type="EC" id="3.5.1.9" evidence="4"/>
<evidence type="ECO:0000256" key="11">
    <source>
        <dbReference type="ARBA" id="ARBA00060547"/>
    </source>
</evidence>
<evidence type="ECO:0000256" key="4">
    <source>
        <dbReference type="ARBA" id="ARBA00012930"/>
    </source>
</evidence>
<comment type="function">
    <text evidence="2">Catalyzes the hydrolysis of N-formyl-L-kynurenine to L-kynurenine, the second step in the kynurenine pathway of tryptophan degradation.</text>
</comment>
<evidence type="ECO:0000256" key="9">
    <source>
        <dbReference type="ARBA" id="ARBA00023079"/>
    </source>
</evidence>
<keyword evidence="8" id="KW-0862">Zinc</keyword>
<comment type="pathway">
    <text evidence="11">Amino-acid degradation; L-tryptophan degradation via kynurenine pathway; L-kynurenine from L-tryptophan: step 2/2.</text>
</comment>
<dbReference type="GO" id="GO:0019441">
    <property type="term" value="P:L-tryptophan catabolic process to kynurenine"/>
    <property type="evidence" value="ECO:0007669"/>
    <property type="project" value="InterPro"/>
</dbReference>
<accession>A0A837HRN4</accession>
<evidence type="ECO:0000313" key="12">
    <source>
        <dbReference type="EMBL" id="KKR02291.1"/>
    </source>
</evidence>
<sequence>MKIIDISIPLNNQTIVYPGNVPVSVTLHQSMPESSSASSSITFGSHTGTHIDAPAHAISGALTLDKIPLKNFIGLCRVLDFSKESTESVTKEMLTAKNIKTGERILLKTRNSIRGFKEFYDDYVYLDGDAAEYLAGLESLLVGIDSLSVKKRGGKDHRPHTSLLYKNIPIVEGLNLIDVNEGEYELICLPLSFTDIDGSPARAILIER</sequence>
<dbReference type="Gene3D" id="3.50.30.50">
    <property type="entry name" value="Putative cyclase"/>
    <property type="match status" value="1"/>
</dbReference>
<comment type="subunit">
    <text evidence="3">Homodimer.</text>
</comment>
<keyword evidence="7" id="KW-0378">Hydrolase</keyword>
<dbReference type="Pfam" id="PF04199">
    <property type="entry name" value="Cyclase"/>
    <property type="match status" value="1"/>
</dbReference>
<dbReference type="EMBL" id="LBWE01000001">
    <property type="protein sequence ID" value="KKR02291.1"/>
    <property type="molecule type" value="Genomic_DNA"/>
</dbReference>
<comment type="cofactor">
    <cofactor evidence="1">
        <name>Zn(2+)</name>
        <dbReference type="ChEBI" id="CHEBI:29105"/>
    </cofactor>
</comment>
<evidence type="ECO:0000313" key="13">
    <source>
        <dbReference type="Proteomes" id="UP000033998"/>
    </source>
</evidence>
<name>A0A837HRN4_9BACT</name>
<evidence type="ECO:0000256" key="7">
    <source>
        <dbReference type="ARBA" id="ARBA00022801"/>
    </source>
</evidence>
<dbReference type="InterPro" id="IPR037175">
    <property type="entry name" value="KFase_sf"/>
</dbReference>
<evidence type="ECO:0000256" key="5">
    <source>
        <dbReference type="ARBA" id="ARBA00014889"/>
    </source>
</evidence>
<keyword evidence="9" id="KW-0823">Tryptophan catabolism</keyword>
<dbReference type="SUPFAM" id="SSF102198">
    <property type="entry name" value="Putative cyclase"/>
    <property type="match status" value="1"/>
</dbReference>
<comment type="caution">
    <text evidence="12">The sequence shown here is derived from an EMBL/GenBank/DDBJ whole genome shotgun (WGS) entry which is preliminary data.</text>
</comment>
<dbReference type="PANTHER" id="PTHR31118:SF12">
    <property type="entry name" value="CYCLASE-LIKE PROTEIN 2"/>
    <property type="match status" value="1"/>
</dbReference>
<evidence type="ECO:0000256" key="2">
    <source>
        <dbReference type="ARBA" id="ARBA00002204"/>
    </source>
</evidence>
<comment type="catalytic activity">
    <reaction evidence="10">
        <text>N-formyl-L-kynurenine + H2O = L-kynurenine + formate + H(+)</text>
        <dbReference type="Rhea" id="RHEA:13009"/>
        <dbReference type="ChEBI" id="CHEBI:15377"/>
        <dbReference type="ChEBI" id="CHEBI:15378"/>
        <dbReference type="ChEBI" id="CHEBI:15740"/>
        <dbReference type="ChEBI" id="CHEBI:57959"/>
        <dbReference type="ChEBI" id="CHEBI:58629"/>
        <dbReference type="EC" id="3.5.1.9"/>
    </reaction>
</comment>
<evidence type="ECO:0000256" key="3">
    <source>
        <dbReference type="ARBA" id="ARBA00011738"/>
    </source>
</evidence>
<evidence type="ECO:0000256" key="10">
    <source>
        <dbReference type="ARBA" id="ARBA00048496"/>
    </source>
</evidence>
<dbReference type="FunFam" id="3.50.30.50:FF:000001">
    <property type="entry name" value="Kynurenine formamidase"/>
    <property type="match status" value="1"/>
</dbReference>
<dbReference type="PANTHER" id="PTHR31118">
    <property type="entry name" value="CYCLASE-LIKE PROTEIN 2"/>
    <property type="match status" value="1"/>
</dbReference>
<gene>
    <name evidence="12" type="ORF">UT27_C0001G0069</name>
</gene>
<protein>
    <recommendedName>
        <fullName evidence="5">Kynurenine formamidase</fullName>
        <ecNumber evidence="4">3.5.1.9</ecNumber>
    </recommendedName>
</protein>
<dbReference type="Proteomes" id="UP000033998">
    <property type="component" value="Unassembled WGS sequence"/>
</dbReference>